<name>A0A1Y5FCJ5_9BACT</name>
<dbReference type="InterPro" id="IPR036567">
    <property type="entry name" value="RHF-like"/>
</dbReference>
<dbReference type="SUPFAM" id="SSF69754">
    <property type="entry name" value="Ribosome binding protein Y (YfiA homologue)"/>
    <property type="match status" value="1"/>
</dbReference>
<sequence>MIVAYHNVDRSESLNSFVEDKMNHLAAFKERVTNVKWMITKERGAYKSVIQFQAYGKFFNIEGKAGNVYASVLKVHRKVKNSFSKRIKFKQRLHTRKTLSYLEES</sequence>
<dbReference type="EMBL" id="MAAO01000006">
    <property type="protein sequence ID" value="OUR96659.1"/>
    <property type="molecule type" value="Genomic_DNA"/>
</dbReference>
<comment type="caution">
    <text evidence="1">The sequence shown here is derived from an EMBL/GenBank/DDBJ whole genome shotgun (WGS) entry which is preliminary data.</text>
</comment>
<evidence type="ECO:0008006" key="3">
    <source>
        <dbReference type="Google" id="ProtNLM"/>
    </source>
</evidence>
<dbReference type="Proteomes" id="UP000196531">
    <property type="component" value="Unassembled WGS sequence"/>
</dbReference>
<evidence type="ECO:0000313" key="2">
    <source>
        <dbReference type="Proteomes" id="UP000196531"/>
    </source>
</evidence>
<gene>
    <name evidence="1" type="ORF">A9Q84_09965</name>
</gene>
<dbReference type="Gene3D" id="3.30.160.100">
    <property type="entry name" value="Ribosome hibernation promotion factor-like"/>
    <property type="match status" value="1"/>
</dbReference>
<proteinExistence type="predicted"/>
<evidence type="ECO:0000313" key="1">
    <source>
        <dbReference type="EMBL" id="OUR96659.1"/>
    </source>
</evidence>
<accession>A0A1Y5FCJ5</accession>
<dbReference type="AlphaFoldDB" id="A0A1Y5FCJ5"/>
<reference evidence="2" key="1">
    <citation type="journal article" date="2017" name="Proc. Natl. Acad. Sci. U.S.A.">
        <title>Simulation of Deepwater Horizon oil plume reveals substrate specialization within a complex community of hydrocarbon-degraders.</title>
        <authorList>
            <person name="Hu P."/>
            <person name="Dubinsky E.A."/>
            <person name="Probst A.J."/>
            <person name="Wang J."/>
            <person name="Sieber C.M.K."/>
            <person name="Tom L.M."/>
            <person name="Gardinali P."/>
            <person name="Banfield J.F."/>
            <person name="Atlas R.M."/>
            <person name="Andersen G.L."/>
        </authorList>
    </citation>
    <scope>NUCLEOTIDE SEQUENCE [LARGE SCALE GENOMIC DNA]</scope>
</reference>
<organism evidence="1 2">
    <name type="scientific">Halobacteriovorax marinus</name>
    <dbReference type="NCBI Taxonomy" id="97084"/>
    <lineage>
        <taxon>Bacteria</taxon>
        <taxon>Pseudomonadati</taxon>
        <taxon>Bdellovibrionota</taxon>
        <taxon>Bacteriovoracia</taxon>
        <taxon>Bacteriovoracales</taxon>
        <taxon>Halobacteriovoraceae</taxon>
        <taxon>Halobacteriovorax</taxon>
    </lineage>
</organism>
<protein>
    <recommendedName>
        <fullName evidence="3">Ribosomal subunit interface protein</fullName>
    </recommendedName>
</protein>